<protein>
    <submittedName>
        <fullName evidence="1">Uncharacterized protein</fullName>
    </submittedName>
</protein>
<accession>A0A6C0LUV8</accession>
<dbReference type="EMBL" id="MN740558">
    <property type="protein sequence ID" value="QHU33541.1"/>
    <property type="molecule type" value="Genomic_DNA"/>
</dbReference>
<organism evidence="1">
    <name type="scientific">viral metagenome</name>
    <dbReference type="NCBI Taxonomy" id="1070528"/>
    <lineage>
        <taxon>unclassified sequences</taxon>
        <taxon>metagenomes</taxon>
        <taxon>organismal metagenomes</taxon>
    </lineage>
</organism>
<evidence type="ECO:0000313" key="1">
    <source>
        <dbReference type="EMBL" id="QHU33541.1"/>
    </source>
</evidence>
<dbReference type="AlphaFoldDB" id="A0A6C0LUV8"/>
<reference evidence="1" key="1">
    <citation type="journal article" date="2020" name="Nature">
        <title>Giant virus diversity and host interactions through global metagenomics.</title>
        <authorList>
            <person name="Schulz F."/>
            <person name="Roux S."/>
            <person name="Paez-Espino D."/>
            <person name="Jungbluth S."/>
            <person name="Walsh D.A."/>
            <person name="Denef V.J."/>
            <person name="McMahon K.D."/>
            <person name="Konstantinidis K.T."/>
            <person name="Eloe-Fadrosh E.A."/>
            <person name="Kyrpides N.C."/>
            <person name="Woyke T."/>
        </authorList>
    </citation>
    <scope>NUCLEOTIDE SEQUENCE</scope>
    <source>
        <strain evidence="1">GVMAG-S-1016704-121</strain>
    </source>
</reference>
<name>A0A6C0LUV8_9ZZZZ</name>
<proteinExistence type="predicted"/>
<sequence>MKRKAIDMSNLTDENNPIKRIINSSMEEIETIIAIMYMTKQAVALPAILNIMKLGDDAGLFDALFKFGTLTVLFEYDGGRWHNADRLNRDTSKSMEALQNDKNCVVIRLRQESSAKMDAEDPRLSILNFKHFNRRKCAIEVLDAIETICETMKIEVPDIDTEADMDEAVIQEAKLYVNKAARMAYEKIYDYSEDDAIRECLLNTNGVITRVNNEEWFKKMDEFRTFMKSDEQFMVAFNGCIPKYLENDTWWVGLRKLTELAGHEKLHTLLTKCLCKRLGVDGFVDALDKLAEKVGWDRMPTLVNGCLCNRLEAPGFVDALDKLAEKVGWDRMPTLVDGCLCTRLEAPGFVDALGKLAEKVGWDRMPTLVNDCLCKRLEAPGFVDALDKLAEKVGWDRMPTLVNNCLCKRLEAPGFVDALGKLAEKVGWDRMPTLVNNCLCTRLEAPGFVDALGKLAEKVGWDRMPTLVDGCLCNRLEAPGFVDALGKLAEKVGWDRMPTLVDGCLCKRLEAPGFVDALGKLAEKVGWDRMPTLVDGCLCKRLEAPGFVDALGKLAEKVGWDRMPTLVNNCLCKRLEAPGFVDALDKLSVIIGGWEYIPSYCQNQVSSRITSEKYLNSVNDLFQLGKSLGISSDKLRAALGGINPFAPTLISANTWFMNQSADVQLARFRDMTGIYKVRTAKLRDYGWEVSRPM</sequence>